<evidence type="ECO:0000256" key="7">
    <source>
        <dbReference type="ARBA" id="ARBA00022989"/>
    </source>
</evidence>
<comment type="similarity">
    <text evidence="3 10">Belongs to the glycosyltransferase 39 family.</text>
</comment>
<feature type="transmembrane region" description="Helical" evidence="10">
    <location>
        <begin position="292"/>
        <end position="313"/>
    </location>
</feature>
<feature type="transmembrane region" description="Helical" evidence="10">
    <location>
        <begin position="182"/>
        <end position="200"/>
    </location>
</feature>
<dbReference type="OrthoDB" id="9776737at2"/>
<evidence type="ECO:0000313" key="13">
    <source>
        <dbReference type="EMBL" id="REF30241.1"/>
    </source>
</evidence>
<evidence type="ECO:0000256" key="2">
    <source>
        <dbReference type="ARBA" id="ARBA00004922"/>
    </source>
</evidence>
<feature type="transmembrane region" description="Helical" evidence="10">
    <location>
        <begin position="253"/>
        <end position="271"/>
    </location>
</feature>
<proteinExistence type="inferred from homology"/>
<evidence type="ECO:0000256" key="9">
    <source>
        <dbReference type="ARBA" id="ARBA00093617"/>
    </source>
</evidence>
<feature type="transmembrane region" description="Helical" evidence="10">
    <location>
        <begin position="442"/>
        <end position="458"/>
    </location>
</feature>
<dbReference type="InterPro" id="IPR003342">
    <property type="entry name" value="ArnT-like_N"/>
</dbReference>
<feature type="transmembrane region" description="Helical" evidence="10">
    <location>
        <begin position="130"/>
        <end position="148"/>
    </location>
</feature>
<feature type="domain" description="ArnT-like N-terminal" evidence="11">
    <location>
        <begin position="34"/>
        <end position="199"/>
    </location>
</feature>
<dbReference type="PANTHER" id="PTHR10050">
    <property type="entry name" value="DOLICHYL-PHOSPHATE-MANNOSE--PROTEIN MANNOSYLTRANSFERASE"/>
    <property type="match status" value="1"/>
</dbReference>
<keyword evidence="6 10" id="KW-0812">Transmembrane</keyword>
<name>A0A3D9UZJ4_9MICO</name>
<evidence type="ECO:0000313" key="14">
    <source>
        <dbReference type="Proteomes" id="UP000256253"/>
    </source>
</evidence>
<keyword evidence="14" id="KW-1185">Reference proteome</keyword>
<dbReference type="Pfam" id="PF02366">
    <property type="entry name" value="PMT"/>
    <property type="match status" value="1"/>
</dbReference>
<dbReference type="Pfam" id="PF16192">
    <property type="entry name" value="PMT_4TMC"/>
    <property type="match status" value="1"/>
</dbReference>
<feature type="transmembrane region" description="Helical" evidence="10">
    <location>
        <begin position="417"/>
        <end position="435"/>
    </location>
</feature>
<comment type="caution">
    <text evidence="13">The sequence shown here is derived from an EMBL/GenBank/DDBJ whole genome shotgun (WGS) entry which is preliminary data.</text>
</comment>
<feature type="transmembrane region" description="Helical" evidence="10">
    <location>
        <begin position="499"/>
        <end position="522"/>
    </location>
</feature>
<dbReference type="InterPro" id="IPR032421">
    <property type="entry name" value="PMT_4TMC"/>
</dbReference>
<comment type="function">
    <text evidence="10">Protein O-mannosyltransferase that catalyzes the transfer of a single mannose residue from a polyprenol phospho-mannosyl lipidic donor to the hydroxyl group of selected serine and threonine residues in acceptor proteins.</text>
</comment>
<evidence type="ECO:0000256" key="3">
    <source>
        <dbReference type="ARBA" id="ARBA00007222"/>
    </source>
</evidence>
<sequence length="542" mass="61721">MPSLTDERAALRRRLLGRPRTAQEKLWAWLGPAIVTVIGGFLRFWQLGRPHQLVFDETYYVKQGWSMIEYGFEMKPTPAVQDAKAADSLFTMGHWQQGVYGNEADFVVHPPLGKWVIGAGEWLFGIDNSIGWRFAICLLGTIAIYLTGRAAWHLFRSALLATVAAILMAVEGMEFVLSRTAILDIMVMFWALAAFVALLADRERTRRILADKVAALKVEGTWDDASWAGPFLGLRPWRWVAGLCIGLDMATKWSGGFFLVFFGLMSVWWDLGARRAVGVRRWISATVIKDSVPAMIYMVPIALISYLVTWWGWFASKDAWGRQWATLNPADKDTGLSPDSSLFSWMPDSLRSLWHYHVDMYNSAASIKSPHNWESNPWSWMIQSRPTLFFMEWPTKGTEGCEVAKCVKTINPIGNPAIWWLGTIALVVLIFHWVLRRDWRAPAILAGIAAAWLPWFTYQERTIFTFYAVAFSPYVVLAVVFVLGLVLGPPDADPRRRRFGMIAVSTYVVLAVALFVFFWPVYTAEVVPYNVWHMRMWLPTWS</sequence>
<dbReference type="AlphaFoldDB" id="A0A3D9UZJ4"/>
<dbReference type="Proteomes" id="UP000256253">
    <property type="component" value="Unassembled WGS sequence"/>
</dbReference>
<evidence type="ECO:0000256" key="10">
    <source>
        <dbReference type="RuleBase" id="RU367007"/>
    </source>
</evidence>
<evidence type="ECO:0000259" key="12">
    <source>
        <dbReference type="Pfam" id="PF16192"/>
    </source>
</evidence>
<dbReference type="RefSeq" id="WP_115922258.1">
    <property type="nucleotide sequence ID" value="NZ_QTUA01000001.1"/>
</dbReference>
<feature type="transmembrane region" description="Helical" evidence="10">
    <location>
        <begin position="464"/>
        <end position="487"/>
    </location>
</feature>
<evidence type="ECO:0000256" key="8">
    <source>
        <dbReference type="ARBA" id="ARBA00023136"/>
    </source>
</evidence>
<dbReference type="EC" id="2.4.1.-" evidence="10"/>
<keyword evidence="4 10" id="KW-0328">Glycosyltransferase</keyword>
<reference evidence="13 14" key="1">
    <citation type="submission" date="2018-08" db="EMBL/GenBank/DDBJ databases">
        <title>Sequencing the genomes of 1000 actinobacteria strains.</title>
        <authorList>
            <person name="Klenk H.-P."/>
        </authorList>
    </citation>
    <scope>NUCLEOTIDE SEQUENCE [LARGE SCALE GENOMIC DNA]</scope>
    <source>
        <strain evidence="13 14">DSM 22967</strain>
    </source>
</reference>
<dbReference type="GO" id="GO:0005886">
    <property type="term" value="C:plasma membrane"/>
    <property type="evidence" value="ECO:0007669"/>
    <property type="project" value="UniProtKB-SubCell"/>
</dbReference>
<comment type="pathway">
    <text evidence="2 10">Protein modification; protein glycosylation.</text>
</comment>
<keyword evidence="8 10" id="KW-0472">Membrane</keyword>
<evidence type="ECO:0000256" key="1">
    <source>
        <dbReference type="ARBA" id="ARBA00004127"/>
    </source>
</evidence>
<protein>
    <recommendedName>
        <fullName evidence="9 10">Polyprenol-phosphate-mannose--protein mannosyltransferase</fullName>
        <ecNumber evidence="10">2.4.1.-</ecNumber>
    </recommendedName>
</protein>
<dbReference type="EMBL" id="QTUA01000001">
    <property type="protein sequence ID" value="REF30241.1"/>
    <property type="molecule type" value="Genomic_DNA"/>
</dbReference>
<evidence type="ECO:0000256" key="6">
    <source>
        <dbReference type="ARBA" id="ARBA00022692"/>
    </source>
</evidence>
<evidence type="ECO:0000259" key="11">
    <source>
        <dbReference type="Pfam" id="PF02366"/>
    </source>
</evidence>
<dbReference type="GO" id="GO:0012505">
    <property type="term" value="C:endomembrane system"/>
    <property type="evidence" value="ECO:0007669"/>
    <property type="project" value="UniProtKB-SubCell"/>
</dbReference>
<gene>
    <name evidence="13" type="ORF">DFJ65_1239</name>
</gene>
<organism evidence="13 14">
    <name type="scientific">Calidifontibacter indicus</name>
    <dbReference type="NCBI Taxonomy" id="419650"/>
    <lineage>
        <taxon>Bacteria</taxon>
        <taxon>Bacillati</taxon>
        <taxon>Actinomycetota</taxon>
        <taxon>Actinomycetes</taxon>
        <taxon>Micrococcales</taxon>
        <taxon>Dermacoccaceae</taxon>
        <taxon>Calidifontibacter</taxon>
    </lineage>
</organism>
<dbReference type="UniPathway" id="UPA00378"/>
<accession>A0A3D9UZJ4</accession>
<evidence type="ECO:0000256" key="4">
    <source>
        <dbReference type="ARBA" id="ARBA00022676"/>
    </source>
</evidence>
<dbReference type="GO" id="GO:0004169">
    <property type="term" value="F:dolichyl-phosphate-mannose-protein mannosyltransferase activity"/>
    <property type="evidence" value="ECO:0007669"/>
    <property type="project" value="UniProtKB-UniRule"/>
</dbReference>
<feature type="transmembrane region" description="Helical" evidence="10">
    <location>
        <begin position="154"/>
        <end position="170"/>
    </location>
</feature>
<keyword evidence="10" id="KW-1003">Cell membrane</keyword>
<evidence type="ECO:0000256" key="5">
    <source>
        <dbReference type="ARBA" id="ARBA00022679"/>
    </source>
</evidence>
<keyword evidence="5 10" id="KW-0808">Transferase</keyword>
<keyword evidence="7 10" id="KW-1133">Transmembrane helix</keyword>
<dbReference type="InterPro" id="IPR027005">
    <property type="entry name" value="PMT-like"/>
</dbReference>
<comment type="subcellular location">
    <subcellularLocation>
        <location evidence="10">Cell membrane</location>
    </subcellularLocation>
    <subcellularLocation>
        <location evidence="1">Endomembrane system</location>
        <topology evidence="1">Multi-pass membrane protein</topology>
    </subcellularLocation>
</comment>
<dbReference type="PANTHER" id="PTHR10050:SF46">
    <property type="entry name" value="PROTEIN O-MANNOSYL-TRANSFERASE 2"/>
    <property type="match status" value="1"/>
</dbReference>
<feature type="domain" description="Protein O-mannosyl-transferase C-terminal four TM" evidence="12">
    <location>
        <begin position="350"/>
        <end position="541"/>
    </location>
</feature>
<feature type="transmembrane region" description="Helical" evidence="10">
    <location>
        <begin position="26"/>
        <end position="45"/>
    </location>
</feature>